<keyword evidence="1" id="KW-0677">Repeat</keyword>
<dbReference type="InterPro" id="IPR019734">
    <property type="entry name" value="TPR_rpt"/>
</dbReference>
<dbReference type="EMBL" id="CAUYUJ010017504">
    <property type="protein sequence ID" value="CAK0875369.1"/>
    <property type="molecule type" value="Genomic_DNA"/>
</dbReference>
<dbReference type="PANTHER" id="PTHR11242:SF0">
    <property type="entry name" value="TPR_REGION DOMAIN-CONTAINING PROTEIN"/>
    <property type="match status" value="1"/>
</dbReference>
<evidence type="ECO:0008006" key="5">
    <source>
        <dbReference type="Google" id="ProtNLM"/>
    </source>
</evidence>
<gene>
    <name evidence="3" type="ORF">PCOR1329_LOCUS60053</name>
</gene>
<reference evidence="3" key="1">
    <citation type="submission" date="2023-10" db="EMBL/GenBank/DDBJ databases">
        <authorList>
            <person name="Chen Y."/>
            <person name="Shah S."/>
            <person name="Dougan E. K."/>
            <person name="Thang M."/>
            <person name="Chan C."/>
        </authorList>
    </citation>
    <scope>NUCLEOTIDE SEQUENCE [LARGE SCALE GENOMIC DNA]</scope>
</reference>
<sequence length="315" mass="34397">MEAELKSEQVRVYVNIAVCHKKSGRHIAAADTATAALALEPEHVKALFLRGGARLASRSPTEAVQDLMLAVSLDPDNAGARAELKRALACKRAEAGGPHGGLGRAQVIEKLTEMVRRQSEVQQKISALAREMAEEQPRPAGAAEPPGPAVLGFLDAHARVMACGLPKDALQDYGFDDEALQEILLEFEDDTEVMACSQQLVHVPDRGDPARAELIKFKTIVEIHKCMMEVMREVLGDFQKLPEDQQLAFSRREREASAELIVTLAVETRFDVLCEDVELAVILHEDRRAGSPEFLQCNEEISGLMRALAGSAEAT</sequence>
<dbReference type="InterPro" id="IPR011990">
    <property type="entry name" value="TPR-like_helical_dom_sf"/>
</dbReference>
<dbReference type="SMART" id="SM00028">
    <property type="entry name" value="TPR"/>
    <property type="match status" value="2"/>
</dbReference>
<dbReference type="SUPFAM" id="SSF48452">
    <property type="entry name" value="TPR-like"/>
    <property type="match status" value="1"/>
</dbReference>
<dbReference type="Gene3D" id="1.25.40.10">
    <property type="entry name" value="Tetratricopeptide repeat domain"/>
    <property type="match status" value="1"/>
</dbReference>
<dbReference type="InterPro" id="IPR039663">
    <property type="entry name" value="AIP/AIPL1/TTC9"/>
</dbReference>
<keyword evidence="2" id="KW-0802">TPR repeat</keyword>
<evidence type="ECO:0000313" key="3">
    <source>
        <dbReference type="EMBL" id="CAK0875369.1"/>
    </source>
</evidence>
<evidence type="ECO:0000256" key="2">
    <source>
        <dbReference type="ARBA" id="ARBA00022803"/>
    </source>
</evidence>
<comment type="caution">
    <text evidence="3">The sequence shown here is derived from an EMBL/GenBank/DDBJ whole genome shotgun (WGS) entry which is preliminary data.</text>
</comment>
<dbReference type="Proteomes" id="UP001189429">
    <property type="component" value="Unassembled WGS sequence"/>
</dbReference>
<name>A0ABN9VQR6_9DINO</name>
<evidence type="ECO:0000313" key="4">
    <source>
        <dbReference type="Proteomes" id="UP001189429"/>
    </source>
</evidence>
<proteinExistence type="predicted"/>
<keyword evidence="4" id="KW-1185">Reference proteome</keyword>
<protein>
    <recommendedName>
        <fullName evidence="5">Protein-serine/threonine phosphatase</fullName>
    </recommendedName>
</protein>
<evidence type="ECO:0000256" key="1">
    <source>
        <dbReference type="ARBA" id="ARBA00022737"/>
    </source>
</evidence>
<accession>A0ABN9VQR6</accession>
<organism evidence="3 4">
    <name type="scientific">Prorocentrum cordatum</name>
    <dbReference type="NCBI Taxonomy" id="2364126"/>
    <lineage>
        <taxon>Eukaryota</taxon>
        <taxon>Sar</taxon>
        <taxon>Alveolata</taxon>
        <taxon>Dinophyceae</taxon>
        <taxon>Prorocentrales</taxon>
        <taxon>Prorocentraceae</taxon>
        <taxon>Prorocentrum</taxon>
    </lineage>
</organism>
<dbReference type="PANTHER" id="PTHR11242">
    <property type="entry name" value="ARYL HYDROCARBON RECEPTOR INTERACTING PROTEIN RELATED"/>
    <property type="match status" value="1"/>
</dbReference>